<protein>
    <submittedName>
        <fullName evidence="4">DEAD/DEAH box helicase</fullName>
    </submittedName>
</protein>
<dbReference type="GO" id="GO:0004386">
    <property type="term" value="F:helicase activity"/>
    <property type="evidence" value="ECO:0007669"/>
    <property type="project" value="UniProtKB-KW"/>
</dbReference>
<reference evidence="4 5" key="1">
    <citation type="submission" date="2021-01" db="EMBL/GenBank/DDBJ databases">
        <title>WGS of actinomycetes isolated from Thailand.</title>
        <authorList>
            <person name="Thawai C."/>
        </authorList>
    </citation>
    <scope>NUCLEOTIDE SEQUENCE [LARGE SCALE GENOMIC DNA]</scope>
    <source>
        <strain evidence="4 5">CA1R205</strain>
    </source>
</reference>
<keyword evidence="4" id="KW-0347">Helicase</keyword>
<dbReference type="PROSITE" id="PS51194">
    <property type="entry name" value="HELICASE_CTER"/>
    <property type="match status" value="1"/>
</dbReference>
<feature type="domain" description="Helicase C-terminal" evidence="3">
    <location>
        <begin position="821"/>
        <end position="975"/>
    </location>
</feature>
<dbReference type="Proteomes" id="UP000634229">
    <property type="component" value="Unassembled WGS sequence"/>
</dbReference>
<organism evidence="4 5">
    <name type="scientific">Streptomyces coffeae</name>
    <dbReference type="NCBI Taxonomy" id="621382"/>
    <lineage>
        <taxon>Bacteria</taxon>
        <taxon>Bacillati</taxon>
        <taxon>Actinomycetota</taxon>
        <taxon>Actinomycetes</taxon>
        <taxon>Kitasatosporales</taxon>
        <taxon>Streptomycetaceae</taxon>
        <taxon>Streptomyces</taxon>
    </lineage>
</organism>
<evidence type="ECO:0000256" key="1">
    <source>
        <dbReference type="ARBA" id="ARBA00022801"/>
    </source>
</evidence>
<comment type="caution">
    <text evidence="4">The sequence shown here is derived from an EMBL/GenBank/DDBJ whole genome shotgun (WGS) entry which is preliminary data.</text>
</comment>
<keyword evidence="5" id="KW-1185">Reference proteome</keyword>
<evidence type="ECO:0000259" key="3">
    <source>
        <dbReference type="PROSITE" id="PS51194"/>
    </source>
</evidence>
<dbReference type="SUPFAM" id="SSF52540">
    <property type="entry name" value="P-loop containing nucleoside triphosphate hydrolases"/>
    <property type="match status" value="2"/>
</dbReference>
<dbReference type="EMBL" id="JAERRF010000018">
    <property type="protein sequence ID" value="MBL1100364.1"/>
    <property type="molecule type" value="Genomic_DNA"/>
</dbReference>
<dbReference type="Gene3D" id="3.40.50.10810">
    <property type="entry name" value="Tandem AAA-ATPase domain"/>
    <property type="match status" value="1"/>
</dbReference>
<evidence type="ECO:0000259" key="2">
    <source>
        <dbReference type="PROSITE" id="PS51192"/>
    </source>
</evidence>
<keyword evidence="1" id="KW-0378">Hydrolase</keyword>
<dbReference type="Pfam" id="PF00176">
    <property type="entry name" value="SNF2-rel_dom"/>
    <property type="match status" value="1"/>
</dbReference>
<dbReference type="Gene3D" id="3.40.50.300">
    <property type="entry name" value="P-loop containing nucleotide triphosphate hydrolases"/>
    <property type="match status" value="1"/>
</dbReference>
<sequence>MTPPRAATPSEIAELCRSTTVFLPADPARTGRVAFWSPDGPPPSGPGSTEELTVVVPDVTAPDVAQVSDGPDGAPDDGRTIRTRTVPALVLPLSAALPVLTRARARAAARAADGAADTDPTAAFWGAAAVLALQLAARGRLLPGLTATDHDAWRVGPLTPEDLERLRELAGAMPPAAHALPLPGTDPVLLPEPERHLRAFLDAVADGLPRTPAASLAAGGPAFAAAPPVRLPEQRAWAADVAAGHDAGVRLSLRIEVLRGDIRATDGDHAPAGPDFRAVLQLHSLTDPALVADAADIWAGTSPVGTALGPRARMDALLTLRRAARAWPPLAPLLSSAVPDAIDLADEEVTELLGPAAEALDAAGVQVHWPRELVRGLTARAVIGPDEDDRAEDGLGPRMPSFLSADALLRFSWRFAIGGQDLTREELDRLAEASRPVVRLRDQWVVLDPESARRARDRTDRKLTPIDALDAVLTGRTEADGTAVDVEPTGWLAALRDRLADPEGTAHPEQPPVAQPAALTATLRDYQLRGLDWLARMTSLGLGGCLADDMGLGKTITLIALHLHRQGVPEAAGPTLVVCPTSLMGNWRREIEKFAPGTPVRRYHGSARNLDDLADGEFVLTTYGTMRLDAQRLAGAGPWGMVVADEAQHVKNPFSATAKELRAIGAKARVALSGTPIENNLSELWAILDWTTPGVLGTHGAFRRRYAQAVESGSDPAAAARLAKLVRPFLLRRRKSDPGIAPELPPKTETDRAVALTTEQAGLYEAVVREILAEISGTDGLVRRGLIVKLLTGLKQICNHPAQYLKEEHPVLPGRSGKLELLDELLDTILAEGASVLLFTQYVQMARILETHLAERGVATQLLHGGTPVAGREEMVRRFQDGEVPVFLLSLKAAGTGLNLTRAEHVVHYDRWWNPAVEAQATDRAYRIGQTQPVQVHRIIAEGTVEDRIAALLERKRELADAVLGTGDAALTELTDAELAELVELRGSER</sequence>
<accession>A0ABS1NK98</accession>
<dbReference type="SMART" id="SM00490">
    <property type="entry name" value="HELICc"/>
    <property type="match status" value="1"/>
</dbReference>
<gene>
    <name evidence="4" type="ORF">JK363_27545</name>
</gene>
<dbReference type="RefSeq" id="WP_201878232.1">
    <property type="nucleotide sequence ID" value="NZ_JAERRF010000018.1"/>
</dbReference>
<dbReference type="InterPro" id="IPR027417">
    <property type="entry name" value="P-loop_NTPase"/>
</dbReference>
<dbReference type="InterPro" id="IPR000330">
    <property type="entry name" value="SNF2_N"/>
</dbReference>
<dbReference type="InterPro" id="IPR001650">
    <property type="entry name" value="Helicase_C-like"/>
</dbReference>
<dbReference type="InterPro" id="IPR049730">
    <property type="entry name" value="SNF2/RAD54-like_C"/>
</dbReference>
<dbReference type="PROSITE" id="PS51192">
    <property type="entry name" value="HELICASE_ATP_BIND_1"/>
    <property type="match status" value="1"/>
</dbReference>
<dbReference type="InterPro" id="IPR038718">
    <property type="entry name" value="SNF2-like_sf"/>
</dbReference>
<dbReference type="Pfam" id="PF00271">
    <property type="entry name" value="Helicase_C"/>
    <property type="match status" value="1"/>
</dbReference>
<dbReference type="InterPro" id="IPR022138">
    <property type="entry name" value="DUF3670"/>
</dbReference>
<evidence type="ECO:0000313" key="5">
    <source>
        <dbReference type="Proteomes" id="UP000634229"/>
    </source>
</evidence>
<keyword evidence="4" id="KW-0547">Nucleotide-binding</keyword>
<keyword evidence="4" id="KW-0067">ATP-binding</keyword>
<dbReference type="PANTHER" id="PTHR10799">
    <property type="entry name" value="SNF2/RAD54 HELICASE FAMILY"/>
    <property type="match status" value="1"/>
</dbReference>
<dbReference type="CDD" id="cd18793">
    <property type="entry name" value="SF2_C_SNF"/>
    <property type="match status" value="1"/>
</dbReference>
<dbReference type="InterPro" id="IPR014001">
    <property type="entry name" value="Helicase_ATP-bd"/>
</dbReference>
<dbReference type="Pfam" id="PF12419">
    <property type="entry name" value="DUF3670"/>
    <property type="match status" value="1"/>
</dbReference>
<feature type="domain" description="Helicase ATP-binding" evidence="2">
    <location>
        <begin position="535"/>
        <end position="694"/>
    </location>
</feature>
<name>A0ABS1NK98_9ACTN</name>
<proteinExistence type="predicted"/>
<dbReference type="SMART" id="SM00487">
    <property type="entry name" value="DEXDc"/>
    <property type="match status" value="1"/>
</dbReference>
<evidence type="ECO:0000313" key="4">
    <source>
        <dbReference type="EMBL" id="MBL1100364.1"/>
    </source>
</evidence>